<gene>
    <name evidence="1" type="ORF">FUSPEROL_01723</name>
</gene>
<sequence length="57" mass="6144">MNEYYFIRNGGDMSAKNAAKLDPIESLYQANLLGGNLVLSFSSSLGSSASKNLKTQK</sequence>
<dbReference type="EMBL" id="ACJY01000089">
    <property type="protein sequence ID" value="EFE86329.1"/>
    <property type="molecule type" value="Genomic_DNA"/>
</dbReference>
<name>D4CWB4_9FUSO</name>
<organism evidence="1 2">
    <name type="scientific">Fusobacterium periodonticum ATCC 33693</name>
    <dbReference type="NCBI Taxonomy" id="546275"/>
    <lineage>
        <taxon>Bacteria</taxon>
        <taxon>Fusobacteriati</taxon>
        <taxon>Fusobacteriota</taxon>
        <taxon>Fusobacteriia</taxon>
        <taxon>Fusobacteriales</taxon>
        <taxon>Fusobacteriaceae</taxon>
        <taxon>Fusobacterium</taxon>
    </lineage>
</organism>
<proteinExistence type="predicted"/>
<accession>D4CWB4</accession>
<evidence type="ECO:0000313" key="1">
    <source>
        <dbReference type="EMBL" id="EFE86329.1"/>
    </source>
</evidence>
<evidence type="ECO:0000313" key="2">
    <source>
        <dbReference type="Proteomes" id="UP000003748"/>
    </source>
</evidence>
<protein>
    <submittedName>
        <fullName evidence="1">Uncharacterized protein</fullName>
    </submittedName>
</protein>
<reference evidence="1 2" key="1">
    <citation type="submission" date="2010-02" db="EMBL/GenBank/DDBJ databases">
        <authorList>
            <person name="Weinstock G."/>
            <person name="Sodergren E."/>
            <person name="Clifton S."/>
            <person name="Fulton L."/>
            <person name="Fulton B."/>
            <person name="Courtney L."/>
            <person name="Fronick C."/>
            <person name="Harrison M."/>
            <person name="Strong C."/>
            <person name="Farmer C."/>
            <person name="Delahaunty K."/>
            <person name="Markovic C."/>
            <person name="Hall O."/>
            <person name="Minx P."/>
            <person name="Tomlinson C."/>
            <person name="Mitreva M."/>
            <person name="Nelson J."/>
            <person name="Hou S."/>
            <person name="Wollam A."/>
            <person name="Pepin K.H."/>
            <person name="Johnson M."/>
            <person name="Bhonagiri V."/>
            <person name="Zhang X."/>
            <person name="Suruliraj S."/>
            <person name="Warren W."/>
            <person name="Chinwalla A."/>
            <person name="Mardis E.R."/>
            <person name="Wilson R.K."/>
        </authorList>
    </citation>
    <scope>NUCLEOTIDE SEQUENCE [LARGE SCALE GENOMIC DNA]</scope>
    <source>
        <strain evidence="1 2">ATCC 33693</strain>
    </source>
</reference>
<dbReference type="HOGENOM" id="CLU_2990195_0_0_0"/>
<dbReference type="AlphaFoldDB" id="D4CWB4"/>
<dbReference type="eggNOG" id="ENOG50348Q8">
    <property type="taxonomic scope" value="Bacteria"/>
</dbReference>
<comment type="caution">
    <text evidence="1">The sequence shown here is derived from an EMBL/GenBank/DDBJ whole genome shotgun (WGS) entry which is preliminary data.</text>
</comment>
<dbReference type="Proteomes" id="UP000003748">
    <property type="component" value="Unassembled WGS sequence"/>
</dbReference>